<evidence type="ECO:0000313" key="7">
    <source>
        <dbReference type="EMBL" id="NDV31211.1"/>
    </source>
</evidence>
<keyword evidence="5" id="KW-0325">Glycoprotein</keyword>
<protein>
    <recommendedName>
        <fullName evidence="8">Lysosomal Pro-X carboxypeptidase</fullName>
    </recommendedName>
</protein>
<evidence type="ECO:0008006" key="8">
    <source>
        <dbReference type="Google" id="ProtNLM"/>
    </source>
</evidence>
<dbReference type="InterPro" id="IPR029058">
    <property type="entry name" value="AB_hydrolase_fold"/>
</dbReference>
<dbReference type="EMBL" id="GIBP01002242">
    <property type="protein sequence ID" value="NDV31211.1"/>
    <property type="molecule type" value="Transcribed_RNA"/>
</dbReference>
<evidence type="ECO:0000256" key="6">
    <source>
        <dbReference type="SAM" id="MobiDB-lite"/>
    </source>
</evidence>
<reference evidence="7" key="1">
    <citation type="journal article" date="2020" name="J. Eukaryot. Microbiol.">
        <title>De novo Sequencing, Assembly and Annotation of the Transcriptome for the Free-Living Testate Amoeba Arcella intermedia.</title>
        <authorList>
            <person name="Ribeiro G.M."/>
            <person name="Porfirio-Sousa A.L."/>
            <person name="Maurer-Alcala X.X."/>
            <person name="Katz L.A."/>
            <person name="Lahr D.J.G."/>
        </authorList>
    </citation>
    <scope>NUCLEOTIDE SEQUENCE</scope>
</reference>
<organism evidence="7">
    <name type="scientific">Arcella intermedia</name>
    <dbReference type="NCBI Taxonomy" id="1963864"/>
    <lineage>
        <taxon>Eukaryota</taxon>
        <taxon>Amoebozoa</taxon>
        <taxon>Tubulinea</taxon>
        <taxon>Elardia</taxon>
        <taxon>Arcellinida</taxon>
        <taxon>Sphaerothecina</taxon>
        <taxon>Arcellidae</taxon>
        <taxon>Arcella</taxon>
    </lineage>
</organism>
<sequence>MNATGLMWENAPSLGALLVFAEHRYFGRSLPFPSGPLQHLRYLSAEQALADYAALLFHLSGALFPPDTPVVAVGGSYGGMLAAWLRLKYPGAVDGAIAASAPVLSFFGETPEYDPSGYYAVVTSDASPRCQEVMRSVWEMMESLSQTPQGLSTLSGAFQLCSPVESWGEVSSLLFPWISGASSFLAMGDYPYPSSYITNGGCLLPPWPMDAACAHLEAIPNGAKPEVVLQALREFAGTFYNCSKDLSCFDIKGSVNNQTLLDGLLWDYLWCAEITQPFAQNGRTDMFWPLPFNLSESEAACAQSWGVALRPEWATVEFGGRRALRQASNILFTNGQLDPWKAGGVRESLAPSVEAIVIEKAAHHLDLMFSNPLDPPSVLQARAAQLAHIKQWIEEKKQSEREGQGRALEGLGGPRLGRGLGQGRVEKSL</sequence>
<dbReference type="PANTHER" id="PTHR11010">
    <property type="entry name" value="PROTEASE S28 PRO-X CARBOXYPEPTIDASE-RELATED"/>
    <property type="match status" value="1"/>
</dbReference>
<evidence type="ECO:0000256" key="4">
    <source>
        <dbReference type="ARBA" id="ARBA00022801"/>
    </source>
</evidence>
<evidence type="ECO:0000256" key="5">
    <source>
        <dbReference type="ARBA" id="ARBA00023180"/>
    </source>
</evidence>
<evidence type="ECO:0000256" key="2">
    <source>
        <dbReference type="ARBA" id="ARBA00022670"/>
    </source>
</evidence>
<dbReference type="InterPro" id="IPR008758">
    <property type="entry name" value="Peptidase_S28"/>
</dbReference>
<dbReference type="Gene3D" id="3.40.50.1820">
    <property type="entry name" value="alpha/beta hydrolase"/>
    <property type="match status" value="1"/>
</dbReference>
<dbReference type="GO" id="GO:0070008">
    <property type="term" value="F:serine-type exopeptidase activity"/>
    <property type="evidence" value="ECO:0007669"/>
    <property type="project" value="InterPro"/>
</dbReference>
<name>A0A6B2L2S3_9EUKA</name>
<dbReference type="Gene3D" id="1.20.120.980">
    <property type="entry name" value="Serine carboxypeptidase S28, SKS domain"/>
    <property type="match status" value="1"/>
</dbReference>
<keyword evidence="3" id="KW-0732">Signal</keyword>
<dbReference type="Pfam" id="PF05577">
    <property type="entry name" value="Peptidase_S28"/>
    <property type="match status" value="1"/>
</dbReference>
<dbReference type="GO" id="GO:0008239">
    <property type="term" value="F:dipeptidyl-peptidase activity"/>
    <property type="evidence" value="ECO:0007669"/>
    <property type="project" value="TreeGrafter"/>
</dbReference>
<feature type="compositionally biased region" description="Gly residues" evidence="6">
    <location>
        <begin position="410"/>
        <end position="422"/>
    </location>
</feature>
<evidence type="ECO:0000256" key="1">
    <source>
        <dbReference type="ARBA" id="ARBA00011079"/>
    </source>
</evidence>
<dbReference type="PANTHER" id="PTHR11010:SF38">
    <property type="entry name" value="LYSOSOMAL PRO-X CARBOXYPEPTIDASE"/>
    <property type="match status" value="1"/>
</dbReference>
<dbReference type="SUPFAM" id="SSF53474">
    <property type="entry name" value="alpha/beta-Hydrolases"/>
    <property type="match status" value="1"/>
</dbReference>
<keyword evidence="2" id="KW-0645">Protease</keyword>
<feature type="region of interest" description="Disordered" evidence="6">
    <location>
        <begin position="396"/>
        <end position="429"/>
    </location>
</feature>
<dbReference type="InterPro" id="IPR042269">
    <property type="entry name" value="Ser_carbopepase_S28_SKS"/>
</dbReference>
<dbReference type="AlphaFoldDB" id="A0A6B2L2S3"/>
<dbReference type="GO" id="GO:0006508">
    <property type="term" value="P:proteolysis"/>
    <property type="evidence" value="ECO:0007669"/>
    <property type="project" value="UniProtKB-KW"/>
</dbReference>
<accession>A0A6B2L2S3</accession>
<evidence type="ECO:0000256" key="3">
    <source>
        <dbReference type="ARBA" id="ARBA00022729"/>
    </source>
</evidence>
<proteinExistence type="inferred from homology"/>
<keyword evidence="4" id="KW-0378">Hydrolase</keyword>
<comment type="similarity">
    <text evidence="1">Belongs to the peptidase S28 family.</text>
</comment>